<dbReference type="PANTHER" id="PTHR10846:SF8">
    <property type="entry name" value="INNER MEMBRANE PROTEIN YRBG"/>
    <property type="match status" value="1"/>
</dbReference>
<feature type="domain" description="Sodium/calcium exchanger membrane region" evidence="6">
    <location>
        <begin position="2"/>
        <end position="139"/>
    </location>
</feature>
<dbReference type="EMBL" id="CWGJ01000006">
    <property type="protein sequence ID" value="CRX37713.1"/>
    <property type="molecule type" value="Genomic_DNA"/>
</dbReference>
<feature type="transmembrane region" description="Helical" evidence="5">
    <location>
        <begin position="269"/>
        <end position="287"/>
    </location>
</feature>
<sequence length="354" mass="38202">MTLLLGLIALIGGAELLVRAASRLAALLGVPPLIIGLTIVAIGTSSPELAISIKASLTNHPDLVIGNCLGSNICNILLILGIAAIIKPLIVTREVVWTEVPIMVGAHILVLALSLNGVITRLNSLFLVICCLCYILFVIVRGWSEREPRDEELMRYSSKKIRLPVEVSKQLGYFSAGLLFCLLGAEWMTNGAVALARDLGVSELMIGLTIVAFGTSLPELVTSLLASIRGQGEIGIGNIIGSCIFNILGIIGVSGVISPQGIAVAESALLFDLPVAIACSISCLPIFFTGHRISRWEGIIFLIYYVAYISYLILSAKAHHSLPLLSFVALWFLMPLTLLTFIVIIYREWRFPRI</sequence>
<evidence type="ECO:0000256" key="1">
    <source>
        <dbReference type="ARBA" id="ARBA00004141"/>
    </source>
</evidence>
<comment type="subcellular location">
    <subcellularLocation>
        <location evidence="1">Membrane</location>
        <topology evidence="1">Multi-pass membrane protein</topology>
    </subcellularLocation>
</comment>
<dbReference type="InterPro" id="IPR044880">
    <property type="entry name" value="NCX_ion-bd_dom_sf"/>
</dbReference>
<feature type="transmembrane region" description="Helical" evidence="5">
    <location>
        <begin position="125"/>
        <end position="143"/>
    </location>
</feature>
<dbReference type="PANTHER" id="PTHR10846">
    <property type="entry name" value="SODIUM/POTASSIUM/CALCIUM EXCHANGER"/>
    <property type="match status" value="1"/>
</dbReference>
<evidence type="ECO:0000313" key="8">
    <source>
        <dbReference type="Proteomes" id="UP000220251"/>
    </source>
</evidence>
<feature type="domain" description="Sodium/calcium exchanger membrane region" evidence="6">
    <location>
        <begin position="171"/>
        <end position="313"/>
    </location>
</feature>
<keyword evidence="4 5" id="KW-0472">Membrane</keyword>
<evidence type="ECO:0000259" key="6">
    <source>
        <dbReference type="Pfam" id="PF01699"/>
    </source>
</evidence>
<dbReference type="Pfam" id="PF01699">
    <property type="entry name" value="Na_Ca_ex"/>
    <property type="match status" value="2"/>
</dbReference>
<dbReference type="InterPro" id="IPR004837">
    <property type="entry name" value="NaCa_Exmemb"/>
</dbReference>
<feature type="transmembrane region" description="Helical" evidence="5">
    <location>
        <begin position="98"/>
        <end position="119"/>
    </location>
</feature>
<dbReference type="Proteomes" id="UP000220251">
    <property type="component" value="Unassembled WGS sequence"/>
</dbReference>
<feature type="transmembrane region" description="Helical" evidence="5">
    <location>
        <begin position="299"/>
        <end position="318"/>
    </location>
</feature>
<feature type="transmembrane region" description="Helical" evidence="5">
    <location>
        <begin position="235"/>
        <end position="257"/>
    </location>
</feature>
<feature type="transmembrane region" description="Helical" evidence="5">
    <location>
        <begin position="324"/>
        <end position="346"/>
    </location>
</feature>
<evidence type="ECO:0000313" key="7">
    <source>
        <dbReference type="EMBL" id="CRX37713.1"/>
    </source>
</evidence>
<evidence type="ECO:0000256" key="3">
    <source>
        <dbReference type="ARBA" id="ARBA00022989"/>
    </source>
</evidence>
<keyword evidence="8" id="KW-1185">Reference proteome</keyword>
<feature type="transmembrane region" description="Helical" evidence="5">
    <location>
        <begin position="205"/>
        <end position="228"/>
    </location>
</feature>
<dbReference type="GO" id="GO:0005262">
    <property type="term" value="F:calcium channel activity"/>
    <property type="evidence" value="ECO:0007669"/>
    <property type="project" value="TreeGrafter"/>
</dbReference>
<dbReference type="GO" id="GO:0008273">
    <property type="term" value="F:calcium, potassium:sodium antiporter activity"/>
    <property type="evidence" value="ECO:0007669"/>
    <property type="project" value="TreeGrafter"/>
</dbReference>
<keyword evidence="2 5" id="KW-0812">Transmembrane</keyword>
<evidence type="ECO:0000256" key="5">
    <source>
        <dbReference type="SAM" id="Phobius"/>
    </source>
</evidence>
<dbReference type="GO" id="GO:0005886">
    <property type="term" value="C:plasma membrane"/>
    <property type="evidence" value="ECO:0007669"/>
    <property type="project" value="TreeGrafter"/>
</dbReference>
<dbReference type="GO" id="GO:0006874">
    <property type="term" value="P:intracellular calcium ion homeostasis"/>
    <property type="evidence" value="ECO:0007669"/>
    <property type="project" value="TreeGrafter"/>
</dbReference>
<evidence type="ECO:0000256" key="4">
    <source>
        <dbReference type="ARBA" id="ARBA00023136"/>
    </source>
</evidence>
<reference evidence="8" key="1">
    <citation type="submission" date="2015-06" db="EMBL/GenBank/DDBJ databases">
        <authorList>
            <person name="Bertelli C."/>
        </authorList>
    </citation>
    <scope>NUCLEOTIDE SEQUENCE [LARGE SCALE GENOMIC DNA]</scope>
    <source>
        <strain evidence="8">CRIB-30</strain>
    </source>
</reference>
<name>A0A0H5DP66_9BACT</name>
<dbReference type="AlphaFoldDB" id="A0A0H5DP66"/>
<dbReference type="RefSeq" id="WP_098037573.1">
    <property type="nucleotide sequence ID" value="NZ_CWGJ01000006.1"/>
</dbReference>
<proteinExistence type="predicted"/>
<accession>A0A0H5DP66</accession>
<keyword evidence="3 5" id="KW-1133">Transmembrane helix</keyword>
<dbReference type="OrthoDB" id="9794225at2"/>
<evidence type="ECO:0000256" key="2">
    <source>
        <dbReference type="ARBA" id="ARBA00022692"/>
    </source>
</evidence>
<feature type="transmembrane region" description="Helical" evidence="5">
    <location>
        <begin position="64"/>
        <end position="86"/>
    </location>
</feature>
<gene>
    <name evidence="7" type="ORF">ELAC_0352</name>
</gene>
<organism evidence="7 8">
    <name type="scientific">Estrella lausannensis</name>
    <dbReference type="NCBI Taxonomy" id="483423"/>
    <lineage>
        <taxon>Bacteria</taxon>
        <taxon>Pseudomonadati</taxon>
        <taxon>Chlamydiota</taxon>
        <taxon>Chlamydiia</taxon>
        <taxon>Parachlamydiales</taxon>
        <taxon>Candidatus Criblamydiaceae</taxon>
        <taxon>Estrella</taxon>
    </lineage>
</organism>
<dbReference type="NCBIfam" id="TIGR00367">
    <property type="entry name" value="calcium/sodium antiporter"/>
    <property type="match status" value="1"/>
</dbReference>
<dbReference type="Gene3D" id="1.20.1420.30">
    <property type="entry name" value="NCX, central ion-binding region"/>
    <property type="match status" value="2"/>
</dbReference>
<dbReference type="InterPro" id="IPR004481">
    <property type="entry name" value="K/Na/Ca-exchanger"/>
</dbReference>
<protein>
    <submittedName>
        <fullName evidence="7">CaCA family Na(+)/Ca(+) antiporter</fullName>
    </submittedName>
</protein>